<proteinExistence type="predicted"/>
<organism evidence="2 3">
    <name type="scientific">Didymodactylos carnosus</name>
    <dbReference type="NCBI Taxonomy" id="1234261"/>
    <lineage>
        <taxon>Eukaryota</taxon>
        <taxon>Metazoa</taxon>
        <taxon>Spiralia</taxon>
        <taxon>Gnathifera</taxon>
        <taxon>Rotifera</taxon>
        <taxon>Eurotatoria</taxon>
        <taxon>Bdelloidea</taxon>
        <taxon>Philodinida</taxon>
        <taxon>Philodinidae</taxon>
        <taxon>Didymodactylos</taxon>
    </lineage>
</organism>
<name>A0A8S2YKC3_9BILA</name>
<evidence type="ECO:0000313" key="3">
    <source>
        <dbReference type="Proteomes" id="UP000682733"/>
    </source>
</evidence>
<comment type="caution">
    <text evidence="2">The sequence shown here is derived from an EMBL/GenBank/DDBJ whole genome shotgun (WGS) entry which is preliminary data.</text>
</comment>
<evidence type="ECO:0000313" key="1">
    <source>
        <dbReference type="EMBL" id="CAF1677873.1"/>
    </source>
</evidence>
<dbReference type="EMBL" id="CAJOBA010114845">
    <property type="protein sequence ID" value="CAF4564211.1"/>
    <property type="molecule type" value="Genomic_DNA"/>
</dbReference>
<accession>A0A8S2YKC3</accession>
<evidence type="ECO:0000313" key="2">
    <source>
        <dbReference type="EMBL" id="CAF4564211.1"/>
    </source>
</evidence>
<feature type="non-terminal residue" evidence="2">
    <location>
        <position position="102"/>
    </location>
</feature>
<sequence>LVQHDQIKEEILHQNLLQLIIDCSLKLVGPAKQSSLETLWAMTFNEAGAEILKNNKLFLDNIKVFTTQRDDEGVRKAADGLIWKLVKEPEFIAKVEEKKETE</sequence>
<protein>
    <submittedName>
        <fullName evidence="2">Uncharacterized protein</fullName>
    </submittedName>
</protein>
<dbReference type="Proteomes" id="UP000682733">
    <property type="component" value="Unassembled WGS sequence"/>
</dbReference>
<dbReference type="AlphaFoldDB" id="A0A8S2YKC3"/>
<feature type="non-terminal residue" evidence="2">
    <location>
        <position position="1"/>
    </location>
</feature>
<dbReference type="Proteomes" id="UP000677228">
    <property type="component" value="Unassembled WGS sequence"/>
</dbReference>
<dbReference type="EMBL" id="CAJNOK010078006">
    <property type="protein sequence ID" value="CAF1677873.1"/>
    <property type="molecule type" value="Genomic_DNA"/>
</dbReference>
<gene>
    <name evidence="1" type="ORF">OVA965_LOCUS45956</name>
    <name evidence="2" type="ORF">TMI583_LOCUS50006</name>
</gene>
<reference evidence="2" key="1">
    <citation type="submission" date="2021-02" db="EMBL/GenBank/DDBJ databases">
        <authorList>
            <person name="Nowell W R."/>
        </authorList>
    </citation>
    <scope>NUCLEOTIDE SEQUENCE</scope>
</reference>